<reference evidence="2 3" key="1">
    <citation type="submission" date="2024-09" db="EMBL/GenBank/DDBJ databases">
        <authorList>
            <person name="Sun Q."/>
            <person name="Mori K."/>
        </authorList>
    </citation>
    <scope>NUCLEOTIDE SEQUENCE [LARGE SCALE GENOMIC DNA]</scope>
    <source>
        <strain evidence="2 3">CECT 7955</strain>
    </source>
</reference>
<organism evidence="2 3">
    <name type="scientific">Flavobacterium jumunjinense</name>
    <dbReference type="NCBI Taxonomy" id="998845"/>
    <lineage>
        <taxon>Bacteria</taxon>
        <taxon>Pseudomonadati</taxon>
        <taxon>Bacteroidota</taxon>
        <taxon>Flavobacteriia</taxon>
        <taxon>Flavobacteriales</taxon>
        <taxon>Flavobacteriaceae</taxon>
        <taxon>Flavobacterium</taxon>
    </lineage>
</organism>
<protein>
    <submittedName>
        <fullName evidence="2">DUF2938 domain-containing protein</fullName>
    </submittedName>
</protein>
<sequence length="163" mass="18426">MNSILQVIFIGTGATLFMDLYTLILKQFSIKTLDYKFVGRWIGHFPKGKFFHHKIMESPTIYYEVILGWITHYLIGITFSFLLVIIYGKQWLENPTLAPALIIGIITIIGPFLIMQPAFGFGIAGSNLHDSNQARFMSLITHTIFGIGLYLSSLLLNLILKIA</sequence>
<evidence type="ECO:0000313" key="3">
    <source>
        <dbReference type="Proteomes" id="UP001589607"/>
    </source>
</evidence>
<proteinExistence type="predicted"/>
<evidence type="ECO:0000256" key="1">
    <source>
        <dbReference type="SAM" id="Phobius"/>
    </source>
</evidence>
<feature type="transmembrane region" description="Helical" evidence="1">
    <location>
        <begin position="100"/>
        <end position="119"/>
    </location>
</feature>
<keyword evidence="1" id="KW-1133">Transmembrane helix</keyword>
<dbReference type="RefSeq" id="WP_236454201.1">
    <property type="nucleotide sequence ID" value="NZ_CBCSGE010000033.1"/>
</dbReference>
<dbReference type="Pfam" id="PF11158">
    <property type="entry name" value="DUF2938"/>
    <property type="match status" value="1"/>
</dbReference>
<feature type="transmembrane region" description="Helical" evidence="1">
    <location>
        <begin position="7"/>
        <end position="25"/>
    </location>
</feature>
<accession>A0ABV5GPD1</accession>
<dbReference type="InterPro" id="IPR021329">
    <property type="entry name" value="DUF2938"/>
</dbReference>
<keyword evidence="1" id="KW-0812">Transmembrane</keyword>
<dbReference type="EMBL" id="JBHMEY010000038">
    <property type="protein sequence ID" value="MFB9097176.1"/>
    <property type="molecule type" value="Genomic_DNA"/>
</dbReference>
<evidence type="ECO:0000313" key="2">
    <source>
        <dbReference type="EMBL" id="MFB9097176.1"/>
    </source>
</evidence>
<gene>
    <name evidence="2" type="ORF">ACFFVF_11655</name>
</gene>
<feature type="transmembrane region" description="Helical" evidence="1">
    <location>
        <begin position="66"/>
        <end position="88"/>
    </location>
</feature>
<keyword evidence="3" id="KW-1185">Reference proteome</keyword>
<comment type="caution">
    <text evidence="2">The sequence shown here is derived from an EMBL/GenBank/DDBJ whole genome shotgun (WGS) entry which is preliminary data.</text>
</comment>
<feature type="transmembrane region" description="Helical" evidence="1">
    <location>
        <begin position="139"/>
        <end position="160"/>
    </location>
</feature>
<dbReference type="Proteomes" id="UP001589607">
    <property type="component" value="Unassembled WGS sequence"/>
</dbReference>
<name>A0ABV5GPD1_9FLAO</name>
<keyword evidence="1" id="KW-0472">Membrane</keyword>